<name>A0A7U4P9J3_9BURK</name>
<dbReference type="Pfam" id="PF13432">
    <property type="entry name" value="TPR_16"/>
    <property type="match status" value="2"/>
</dbReference>
<dbReference type="PANTHER" id="PTHR44858:SF1">
    <property type="entry name" value="UDP-N-ACETYLGLUCOSAMINE--PEPTIDE N-ACETYLGLUCOSAMINYLTRANSFERASE SPINDLY-RELATED"/>
    <property type="match status" value="1"/>
</dbReference>
<dbReference type="AlphaFoldDB" id="A0A7U4P9J3"/>
<dbReference type="Gene3D" id="3.40.50.2000">
    <property type="entry name" value="Glycogen Phosphorylase B"/>
    <property type="match status" value="1"/>
</dbReference>
<dbReference type="InterPro" id="IPR019734">
    <property type="entry name" value="TPR_rpt"/>
</dbReference>
<proteinExistence type="predicted"/>
<dbReference type="KEGG" id="bhg:I6G56_20820"/>
<dbReference type="Proteomes" id="UP000594943">
    <property type="component" value="Chromosome 2"/>
</dbReference>
<protein>
    <submittedName>
        <fullName evidence="3">Uncharacterized protein</fullName>
    </submittedName>
</protein>
<dbReference type="PANTHER" id="PTHR44858">
    <property type="entry name" value="TETRATRICOPEPTIDE REPEAT PROTEIN 6"/>
    <property type="match status" value="1"/>
</dbReference>
<dbReference type="Gene3D" id="1.25.40.10">
    <property type="entry name" value="Tetratricopeptide repeat domain"/>
    <property type="match status" value="1"/>
</dbReference>
<dbReference type="SUPFAM" id="SSF53756">
    <property type="entry name" value="UDP-Glycosyltransferase/glycogen phosphorylase"/>
    <property type="match status" value="1"/>
</dbReference>
<dbReference type="SMART" id="SM00028">
    <property type="entry name" value="TPR"/>
    <property type="match status" value="5"/>
</dbReference>
<dbReference type="SUPFAM" id="SSF48452">
    <property type="entry name" value="TPR-like"/>
    <property type="match status" value="2"/>
</dbReference>
<gene>
    <name evidence="3" type="ORF">I6G56_20820</name>
</gene>
<reference evidence="3 4" key="1">
    <citation type="submission" date="2020-12" db="EMBL/GenBank/DDBJ databases">
        <title>FDA dAtabase for Regulatory Grade micrObial Sequences (FDA-ARGOS): Supporting development and validation of Infectious Disease Dx tests.</title>
        <authorList>
            <person name="Nelson B."/>
            <person name="Plummer A."/>
            <person name="Tallon L."/>
            <person name="Sadzewicz L."/>
            <person name="Zhao X."/>
            <person name="Boylan J."/>
            <person name="Ott S."/>
            <person name="Bowen H."/>
            <person name="Vavikolanu K."/>
            <person name="Mehta A."/>
            <person name="Aluvathingal J."/>
            <person name="Nadendla S."/>
            <person name="Myers T."/>
            <person name="Yan Y."/>
            <person name="Sichtig H."/>
        </authorList>
    </citation>
    <scope>NUCLEOTIDE SEQUENCE [LARGE SCALE GENOMIC DNA]</scope>
    <source>
        <strain evidence="3 4">FDAARGOS_899</strain>
    </source>
</reference>
<dbReference type="RefSeq" id="WP_006028815.1">
    <property type="nucleotide sequence ID" value="NZ_CP013382.1"/>
</dbReference>
<organism evidence="3 4">
    <name type="scientific">Burkholderia humptydooensis</name>
    <dbReference type="NCBI Taxonomy" id="430531"/>
    <lineage>
        <taxon>Bacteria</taxon>
        <taxon>Pseudomonadati</taxon>
        <taxon>Pseudomonadota</taxon>
        <taxon>Betaproteobacteria</taxon>
        <taxon>Burkholderiales</taxon>
        <taxon>Burkholderiaceae</taxon>
        <taxon>Burkholderia</taxon>
        <taxon>pseudomallei group</taxon>
    </lineage>
</organism>
<dbReference type="EMBL" id="CP065687">
    <property type="protein sequence ID" value="QPS46927.1"/>
    <property type="molecule type" value="Genomic_DNA"/>
</dbReference>
<keyword evidence="1" id="KW-0677">Repeat</keyword>
<evidence type="ECO:0000256" key="2">
    <source>
        <dbReference type="ARBA" id="ARBA00022803"/>
    </source>
</evidence>
<dbReference type="PROSITE" id="PS50005">
    <property type="entry name" value="TPR"/>
    <property type="match status" value="1"/>
</dbReference>
<accession>A0A7U4P9J3</accession>
<keyword evidence="2" id="KW-0802">TPR repeat</keyword>
<dbReference type="InterPro" id="IPR050498">
    <property type="entry name" value="Ycf3"/>
</dbReference>
<accession>A0A7T2U784</accession>
<evidence type="ECO:0000256" key="1">
    <source>
        <dbReference type="ARBA" id="ARBA00022737"/>
    </source>
</evidence>
<sequence>MPANPDRFADIQTQLKRGELIAAADAIDAWCTAEPASAGALACRAHWLRLLGRLDEAAAALGPALAATPPCASAWVERARLDRLAGQAERAHAAFDAAHRADPAATGWLAEWIELLHQTHRHALARPVAQALCERAPNDAQSWFLLGLTHHYAGEYAAAADAYRRAGALDPAYPMLRNNLAALHYQTGMHREALTQAEAAIRAEPDSQMAWCNGSNAWLALREPARALIAAERACALGQSYAIAQLARANALKELQRWPDALAAAAHAHRSAPDDPVMQWSLAMLQLLHGDYENGWANHEARWNGSRELGDRPRPSPQRQWRGEPLAGKTLMLWGEQGFGDALQFARFAPIVADQATRAGAQVVFACFAGLEPLFARSFAGTPMRIVRHDAPQLPTFDHHLPVGSAPLMLGVRPDTIPSAGGYLRADPARAAQWAARQPANGRLRVGLVWSGSRTHQRNPLRAIDPAACARAWRDVAGVAFHSLQIDGASDVATMRAAGLDVIDHTAELQSFDDTAAYLSSLDLVVTVCTSVAHLAGALGRPTRLLLDVNPHWVWMIDREDSLWYDSIRLRRQARYRDWTPVLDSVRGELAALAAARG</sequence>
<evidence type="ECO:0000313" key="3">
    <source>
        <dbReference type="EMBL" id="QPS46927.1"/>
    </source>
</evidence>
<evidence type="ECO:0000313" key="4">
    <source>
        <dbReference type="Proteomes" id="UP000594943"/>
    </source>
</evidence>
<dbReference type="InterPro" id="IPR011990">
    <property type="entry name" value="TPR-like_helical_dom_sf"/>
</dbReference>